<evidence type="ECO:0000313" key="2">
    <source>
        <dbReference type="EMBL" id="MFD1222504.1"/>
    </source>
</evidence>
<feature type="transmembrane region" description="Helical" evidence="1">
    <location>
        <begin position="36"/>
        <end position="59"/>
    </location>
</feature>
<keyword evidence="1" id="KW-1133">Transmembrane helix</keyword>
<protein>
    <submittedName>
        <fullName evidence="2">Uncharacterized protein</fullName>
    </submittedName>
</protein>
<dbReference type="RefSeq" id="WP_345588089.1">
    <property type="nucleotide sequence ID" value="NZ_BAABJG010000015.1"/>
</dbReference>
<keyword evidence="3" id="KW-1185">Reference proteome</keyword>
<keyword evidence="1" id="KW-0472">Membrane</keyword>
<proteinExistence type="predicted"/>
<evidence type="ECO:0000313" key="3">
    <source>
        <dbReference type="Proteomes" id="UP001597180"/>
    </source>
</evidence>
<dbReference type="EMBL" id="JBHTLU010000031">
    <property type="protein sequence ID" value="MFD1222504.1"/>
    <property type="molecule type" value="Genomic_DNA"/>
</dbReference>
<gene>
    <name evidence="2" type="ORF">ACFQ4B_20510</name>
</gene>
<evidence type="ECO:0000256" key="1">
    <source>
        <dbReference type="SAM" id="Phobius"/>
    </source>
</evidence>
<accession>A0ABW3UQA9</accession>
<name>A0ABW3UQA9_9BACL</name>
<organism evidence="2 3">
    <name type="scientific">Paenibacillus vulneris</name>
    <dbReference type="NCBI Taxonomy" id="1133364"/>
    <lineage>
        <taxon>Bacteria</taxon>
        <taxon>Bacillati</taxon>
        <taxon>Bacillota</taxon>
        <taxon>Bacilli</taxon>
        <taxon>Bacillales</taxon>
        <taxon>Paenibacillaceae</taxon>
        <taxon>Paenibacillus</taxon>
    </lineage>
</organism>
<dbReference type="Proteomes" id="UP001597180">
    <property type="component" value="Unassembled WGS sequence"/>
</dbReference>
<keyword evidence="1" id="KW-0812">Transmembrane</keyword>
<comment type="caution">
    <text evidence="2">The sequence shown here is derived from an EMBL/GenBank/DDBJ whole genome shotgun (WGS) entry which is preliminary data.</text>
</comment>
<reference evidence="3" key="1">
    <citation type="journal article" date="2019" name="Int. J. Syst. Evol. Microbiol.">
        <title>The Global Catalogue of Microorganisms (GCM) 10K type strain sequencing project: providing services to taxonomists for standard genome sequencing and annotation.</title>
        <authorList>
            <consortium name="The Broad Institute Genomics Platform"/>
            <consortium name="The Broad Institute Genome Sequencing Center for Infectious Disease"/>
            <person name="Wu L."/>
            <person name="Ma J."/>
        </authorList>
    </citation>
    <scope>NUCLEOTIDE SEQUENCE [LARGE SCALE GENOMIC DNA]</scope>
    <source>
        <strain evidence="3">CCUG 53270</strain>
    </source>
</reference>
<sequence length="72" mass="8344">MRLPYKIGYIGCLVWLLCLFCAFVFCDDYDDLMMTWIVVATAIGLILFPAYFIAVLVFYSLSRFVVRSRQGD</sequence>